<reference evidence="4 5" key="1">
    <citation type="journal article" date="2012" name="PLoS Pathog.">
        <title>Diverse lifestyles and strategies of plant pathogenesis encoded in the genomes of eighteen Dothideomycetes fungi.</title>
        <authorList>
            <person name="Ohm R.A."/>
            <person name="Feau N."/>
            <person name="Henrissat B."/>
            <person name="Schoch C.L."/>
            <person name="Horwitz B.A."/>
            <person name="Barry K.W."/>
            <person name="Condon B.J."/>
            <person name="Copeland A.C."/>
            <person name="Dhillon B."/>
            <person name="Glaser F."/>
            <person name="Hesse C.N."/>
            <person name="Kosti I."/>
            <person name="LaButti K."/>
            <person name="Lindquist E.A."/>
            <person name="Lucas S."/>
            <person name="Salamov A.A."/>
            <person name="Bradshaw R.E."/>
            <person name="Ciuffetti L."/>
            <person name="Hamelin R.C."/>
            <person name="Kema G.H.J."/>
            <person name="Lawrence C."/>
            <person name="Scott J.A."/>
            <person name="Spatafora J.W."/>
            <person name="Turgeon B.G."/>
            <person name="de Wit P.J.G.M."/>
            <person name="Zhong S."/>
            <person name="Goodwin S.B."/>
            <person name="Grigoriev I.V."/>
        </authorList>
    </citation>
    <scope>NUCLEOTIDE SEQUENCE [LARGE SCALE GENOMIC DNA]</scope>
    <source>
        <strain evidence="4 5">UAMH 10762</strain>
    </source>
</reference>
<dbReference type="EMBL" id="KB445554">
    <property type="protein sequence ID" value="EMC96973.1"/>
    <property type="molecule type" value="Genomic_DNA"/>
</dbReference>
<evidence type="ECO:0000313" key="5">
    <source>
        <dbReference type="Proteomes" id="UP000011761"/>
    </source>
</evidence>
<keyword evidence="2 3" id="KW-0040">ANK repeat</keyword>
<dbReference type="PROSITE" id="PS50088">
    <property type="entry name" value="ANK_REPEAT"/>
    <property type="match status" value="2"/>
</dbReference>
<dbReference type="SMART" id="SM00248">
    <property type="entry name" value="ANK"/>
    <property type="match status" value="2"/>
</dbReference>
<keyword evidence="5" id="KW-1185">Reference proteome</keyword>
<dbReference type="InterPro" id="IPR036770">
    <property type="entry name" value="Ankyrin_rpt-contain_sf"/>
</dbReference>
<accession>M2MZD7</accession>
<dbReference type="OrthoDB" id="5314041at2759"/>
<dbReference type="SUPFAM" id="SSF48403">
    <property type="entry name" value="Ankyrin repeat"/>
    <property type="match status" value="1"/>
</dbReference>
<gene>
    <name evidence="4" type="ORF">BAUCODRAFT_32721</name>
</gene>
<dbReference type="GeneID" id="19111853"/>
<evidence type="ECO:0000313" key="4">
    <source>
        <dbReference type="EMBL" id="EMC96973.1"/>
    </source>
</evidence>
<protein>
    <submittedName>
        <fullName evidence="4">Uncharacterized protein</fullName>
    </submittedName>
</protein>
<dbReference type="HOGENOM" id="CLU_1970140_0_0_1"/>
<dbReference type="AlphaFoldDB" id="M2MZD7"/>
<dbReference type="eggNOG" id="KOG4177">
    <property type="taxonomic scope" value="Eukaryota"/>
</dbReference>
<dbReference type="PANTHER" id="PTHR24198">
    <property type="entry name" value="ANKYRIN REPEAT AND PROTEIN KINASE DOMAIN-CONTAINING PROTEIN"/>
    <property type="match status" value="1"/>
</dbReference>
<feature type="repeat" description="ANK" evidence="3">
    <location>
        <begin position="51"/>
        <end position="85"/>
    </location>
</feature>
<dbReference type="KEGG" id="bcom:BAUCODRAFT_32721"/>
<evidence type="ECO:0000256" key="2">
    <source>
        <dbReference type="ARBA" id="ARBA00023043"/>
    </source>
</evidence>
<evidence type="ECO:0000256" key="3">
    <source>
        <dbReference type="PROSITE-ProRule" id="PRU00023"/>
    </source>
</evidence>
<organism evidence="4 5">
    <name type="scientific">Baudoinia panamericana (strain UAMH 10762)</name>
    <name type="common">Angels' share fungus</name>
    <name type="synonym">Baudoinia compniacensis (strain UAMH 10762)</name>
    <dbReference type="NCBI Taxonomy" id="717646"/>
    <lineage>
        <taxon>Eukaryota</taxon>
        <taxon>Fungi</taxon>
        <taxon>Dikarya</taxon>
        <taxon>Ascomycota</taxon>
        <taxon>Pezizomycotina</taxon>
        <taxon>Dothideomycetes</taxon>
        <taxon>Dothideomycetidae</taxon>
        <taxon>Mycosphaerellales</taxon>
        <taxon>Teratosphaeriaceae</taxon>
        <taxon>Baudoinia</taxon>
    </lineage>
</organism>
<dbReference type="Pfam" id="PF12796">
    <property type="entry name" value="Ank_2"/>
    <property type="match status" value="1"/>
</dbReference>
<keyword evidence="1" id="KW-0677">Repeat</keyword>
<feature type="repeat" description="ANK" evidence="3">
    <location>
        <begin position="18"/>
        <end position="50"/>
    </location>
</feature>
<name>M2MZD7_BAUPA</name>
<dbReference type="InterPro" id="IPR002110">
    <property type="entry name" value="Ankyrin_rpt"/>
</dbReference>
<dbReference type="PANTHER" id="PTHR24198:SF165">
    <property type="entry name" value="ANKYRIN REPEAT-CONTAINING PROTEIN-RELATED"/>
    <property type="match status" value="1"/>
</dbReference>
<proteinExistence type="predicted"/>
<sequence>MLKMLKLAGAQLEIPNNQGYRPLHVAIRLGLGSMAALLLLAGADAEARDSDGWTPLHLCANGKGEQVQIAAFLLERDANLKARLPPPLSLTPLQLAKKSGNATMVNLYSGKKTDSGLAKWFAKRGVT</sequence>
<dbReference type="RefSeq" id="XP_007675166.1">
    <property type="nucleotide sequence ID" value="XM_007676976.1"/>
</dbReference>
<dbReference type="Proteomes" id="UP000011761">
    <property type="component" value="Unassembled WGS sequence"/>
</dbReference>
<dbReference type="Gene3D" id="1.25.40.20">
    <property type="entry name" value="Ankyrin repeat-containing domain"/>
    <property type="match status" value="1"/>
</dbReference>
<evidence type="ECO:0000256" key="1">
    <source>
        <dbReference type="ARBA" id="ARBA00022737"/>
    </source>
</evidence>
<dbReference type="PROSITE" id="PS50297">
    <property type="entry name" value="ANK_REP_REGION"/>
    <property type="match status" value="1"/>
</dbReference>